<reference evidence="8 9" key="1">
    <citation type="journal article" date="2016" name="Genome Announc.">
        <title>Draft Genome Sequence of Criibacterium bergeronii gen. nov., sp. nov., Strain CCRI-22567T, Isolated from a Vaginal Sample from a Woman with Bacterial Vaginosis.</title>
        <authorList>
            <person name="Maheux A.F."/>
            <person name="Berube E."/>
            <person name="Boudreau D.K."/>
            <person name="Raymond F."/>
            <person name="Corbeil J."/>
            <person name="Roy P.H."/>
            <person name="Boissinot M."/>
            <person name="Omar R.F."/>
        </authorList>
    </citation>
    <scope>NUCLEOTIDE SEQUENCE [LARGE SCALE GENOMIC DNA]</scope>
    <source>
        <strain evidence="8 9">CCRI-22567</strain>
    </source>
</reference>
<keyword evidence="4 6" id="KW-1133">Transmembrane helix</keyword>
<organism evidence="8 9">
    <name type="scientific">Criibacterium bergeronii</name>
    <dbReference type="NCBI Taxonomy" id="1871336"/>
    <lineage>
        <taxon>Bacteria</taxon>
        <taxon>Bacillati</taxon>
        <taxon>Bacillota</taxon>
        <taxon>Clostridia</taxon>
        <taxon>Peptostreptococcales</taxon>
        <taxon>Filifactoraceae</taxon>
        <taxon>Criibacterium</taxon>
    </lineage>
</organism>
<evidence type="ECO:0000313" key="9">
    <source>
        <dbReference type="Proteomes" id="UP000093352"/>
    </source>
</evidence>
<comment type="caution">
    <text evidence="8">The sequence shown here is derived from an EMBL/GenBank/DDBJ whole genome shotgun (WGS) entry which is preliminary data.</text>
</comment>
<dbReference type="EMBL" id="MBEW02000001">
    <property type="protein sequence ID" value="RDY22209.1"/>
    <property type="molecule type" value="Genomic_DNA"/>
</dbReference>
<dbReference type="STRING" id="1871336.BBG48_00675"/>
<evidence type="ECO:0000256" key="1">
    <source>
        <dbReference type="ARBA" id="ARBA00004651"/>
    </source>
</evidence>
<name>A0A371IP04_9FIRM</name>
<dbReference type="GO" id="GO:0005886">
    <property type="term" value="C:plasma membrane"/>
    <property type="evidence" value="ECO:0007669"/>
    <property type="project" value="UniProtKB-SubCell"/>
</dbReference>
<dbReference type="Proteomes" id="UP000093352">
    <property type="component" value="Unassembled WGS sequence"/>
</dbReference>
<sequence>MSFQNEVDKLINAEEYIVLNKYNSSNSYKYFEQKKSFNTNSNFKENQNTNYRANTNQIRAIKAGAFSRLVAFMIDALIGNLLNEVFTKFVGQDGFLNDNSWVISFVIYLIFITYITNGQSIGKMAMGIRIIHKKEKKLSFLTTLIREGVCMFFLLKLPILFITLLFSSKNHSLADYFSDTEVIKDKYFEKIK</sequence>
<dbReference type="InterPro" id="IPR010432">
    <property type="entry name" value="RDD"/>
</dbReference>
<evidence type="ECO:0000256" key="2">
    <source>
        <dbReference type="ARBA" id="ARBA00022475"/>
    </source>
</evidence>
<feature type="transmembrane region" description="Helical" evidence="6">
    <location>
        <begin position="99"/>
        <end position="117"/>
    </location>
</feature>
<dbReference type="PANTHER" id="PTHR36115:SF9">
    <property type="entry name" value="LMO1584 PROTEIN"/>
    <property type="match status" value="1"/>
</dbReference>
<comment type="subcellular location">
    <subcellularLocation>
        <location evidence="1">Cell membrane</location>
        <topology evidence="1">Multi-pass membrane protein</topology>
    </subcellularLocation>
</comment>
<evidence type="ECO:0000256" key="4">
    <source>
        <dbReference type="ARBA" id="ARBA00022989"/>
    </source>
</evidence>
<evidence type="ECO:0000256" key="3">
    <source>
        <dbReference type="ARBA" id="ARBA00022692"/>
    </source>
</evidence>
<feature type="transmembrane region" description="Helical" evidence="6">
    <location>
        <begin position="138"/>
        <end position="166"/>
    </location>
</feature>
<keyword evidence="9" id="KW-1185">Reference proteome</keyword>
<dbReference type="PANTHER" id="PTHR36115">
    <property type="entry name" value="PROLINE-RICH ANTIGEN HOMOLOG-RELATED"/>
    <property type="match status" value="1"/>
</dbReference>
<gene>
    <name evidence="8" type="ORF">BBG48_000380</name>
</gene>
<accession>A0A371IP04</accession>
<feature type="transmembrane region" description="Helical" evidence="6">
    <location>
        <begin position="60"/>
        <end position="79"/>
    </location>
</feature>
<evidence type="ECO:0000256" key="6">
    <source>
        <dbReference type="SAM" id="Phobius"/>
    </source>
</evidence>
<keyword evidence="5 6" id="KW-0472">Membrane</keyword>
<feature type="domain" description="RDD" evidence="7">
    <location>
        <begin position="63"/>
        <end position="178"/>
    </location>
</feature>
<evidence type="ECO:0000256" key="5">
    <source>
        <dbReference type="ARBA" id="ARBA00023136"/>
    </source>
</evidence>
<keyword evidence="3 6" id="KW-0812">Transmembrane</keyword>
<proteinExistence type="predicted"/>
<keyword evidence="2" id="KW-1003">Cell membrane</keyword>
<dbReference type="Pfam" id="PF06271">
    <property type="entry name" value="RDD"/>
    <property type="match status" value="1"/>
</dbReference>
<evidence type="ECO:0000313" key="8">
    <source>
        <dbReference type="EMBL" id="RDY22209.1"/>
    </source>
</evidence>
<protein>
    <submittedName>
        <fullName evidence="8">RDD family protein</fullName>
    </submittedName>
</protein>
<dbReference type="InterPro" id="IPR051791">
    <property type="entry name" value="Pra-immunoreactive"/>
</dbReference>
<dbReference type="AlphaFoldDB" id="A0A371IP04"/>
<evidence type="ECO:0000259" key="7">
    <source>
        <dbReference type="Pfam" id="PF06271"/>
    </source>
</evidence>